<feature type="region of interest" description="Disordered" evidence="7">
    <location>
        <begin position="684"/>
        <end position="706"/>
    </location>
</feature>
<dbReference type="InterPro" id="IPR006084">
    <property type="entry name" value="XPG/Rad2"/>
</dbReference>
<keyword evidence="2" id="KW-0540">Nuclease</keyword>
<dbReference type="Pfam" id="PF00867">
    <property type="entry name" value="XPG_I"/>
    <property type="match status" value="1"/>
</dbReference>
<evidence type="ECO:0000256" key="7">
    <source>
        <dbReference type="SAM" id="MobiDB-lite"/>
    </source>
</evidence>
<dbReference type="GO" id="GO:0017108">
    <property type="term" value="F:5'-flap endonuclease activity"/>
    <property type="evidence" value="ECO:0007669"/>
    <property type="project" value="TreeGrafter"/>
</dbReference>
<dbReference type="InterPro" id="IPR008918">
    <property type="entry name" value="HhH2"/>
</dbReference>
<gene>
    <name evidence="10" type="ORF">CALVIDRAFT_565790</name>
</gene>
<evidence type="ECO:0000256" key="4">
    <source>
        <dbReference type="ARBA" id="ARBA00022759"/>
    </source>
</evidence>
<dbReference type="GO" id="GO:0005737">
    <property type="term" value="C:cytoplasm"/>
    <property type="evidence" value="ECO:0007669"/>
    <property type="project" value="TreeGrafter"/>
</dbReference>
<name>A0A167K0R3_CALVF</name>
<evidence type="ECO:0000256" key="1">
    <source>
        <dbReference type="ARBA" id="ARBA00001946"/>
    </source>
</evidence>
<dbReference type="InterPro" id="IPR006086">
    <property type="entry name" value="XPG-I_dom"/>
</dbReference>
<keyword evidence="11" id="KW-1185">Reference proteome</keyword>
<dbReference type="SUPFAM" id="SSF47807">
    <property type="entry name" value="5' to 3' exonuclease, C-terminal subdomain"/>
    <property type="match status" value="1"/>
</dbReference>
<accession>A0A167K0R3</accession>
<evidence type="ECO:0000256" key="6">
    <source>
        <dbReference type="ARBA" id="ARBA00022842"/>
    </source>
</evidence>
<dbReference type="SMART" id="SM00279">
    <property type="entry name" value="HhH2"/>
    <property type="match status" value="1"/>
</dbReference>
<dbReference type="CDD" id="cd09897">
    <property type="entry name" value="H3TH_FEN1-XPG-like"/>
    <property type="match status" value="1"/>
</dbReference>
<dbReference type="Gene3D" id="1.10.150.20">
    <property type="entry name" value="5' to 3' exonuclease, C-terminal subdomain"/>
    <property type="match status" value="1"/>
</dbReference>
<reference evidence="10 11" key="1">
    <citation type="journal article" date="2016" name="Mol. Biol. Evol.">
        <title>Comparative Genomics of Early-Diverging Mushroom-Forming Fungi Provides Insights into the Origins of Lignocellulose Decay Capabilities.</title>
        <authorList>
            <person name="Nagy L.G."/>
            <person name="Riley R."/>
            <person name="Tritt A."/>
            <person name="Adam C."/>
            <person name="Daum C."/>
            <person name="Floudas D."/>
            <person name="Sun H."/>
            <person name="Yadav J.S."/>
            <person name="Pangilinan J."/>
            <person name="Larsson K.H."/>
            <person name="Matsuura K."/>
            <person name="Barry K."/>
            <person name="Labutti K."/>
            <person name="Kuo R."/>
            <person name="Ohm R.A."/>
            <person name="Bhattacharya S.S."/>
            <person name="Shirouzu T."/>
            <person name="Yoshinaga Y."/>
            <person name="Martin F.M."/>
            <person name="Grigoriev I.V."/>
            <person name="Hibbett D.S."/>
        </authorList>
    </citation>
    <scope>NUCLEOTIDE SEQUENCE [LARGE SCALE GENOMIC DNA]</scope>
    <source>
        <strain evidence="10 11">TUFC12733</strain>
    </source>
</reference>
<feature type="domain" description="XPG N-terminal" evidence="9">
    <location>
        <begin position="1"/>
        <end position="100"/>
    </location>
</feature>
<evidence type="ECO:0000256" key="5">
    <source>
        <dbReference type="ARBA" id="ARBA00022801"/>
    </source>
</evidence>
<dbReference type="AlphaFoldDB" id="A0A167K0R3"/>
<dbReference type="Proteomes" id="UP000076738">
    <property type="component" value="Unassembled WGS sequence"/>
</dbReference>
<evidence type="ECO:0000259" key="8">
    <source>
        <dbReference type="SMART" id="SM00484"/>
    </source>
</evidence>
<dbReference type="InterPro" id="IPR006085">
    <property type="entry name" value="XPG_DNA_repair_N"/>
</dbReference>
<organism evidence="10 11">
    <name type="scientific">Calocera viscosa (strain TUFC12733)</name>
    <dbReference type="NCBI Taxonomy" id="1330018"/>
    <lineage>
        <taxon>Eukaryota</taxon>
        <taxon>Fungi</taxon>
        <taxon>Dikarya</taxon>
        <taxon>Basidiomycota</taxon>
        <taxon>Agaricomycotina</taxon>
        <taxon>Dacrymycetes</taxon>
        <taxon>Dacrymycetales</taxon>
        <taxon>Dacrymycetaceae</taxon>
        <taxon>Calocera</taxon>
    </lineage>
</organism>
<dbReference type="InterPro" id="IPR036279">
    <property type="entry name" value="5-3_exonuclease_C_sf"/>
</dbReference>
<dbReference type="Pfam" id="PF00752">
    <property type="entry name" value="XPG_N"/>
    <property type="match status" value="1"/>
</dbReference>
<dbReference type="PRINTS" id="PR00853">
    <property type="entry name" value="XPGRADSUPER"/>
</dbReference>
<dbReference type="GO" id="GO:0006281">
    <property type="term" value="P:DNA repair"/>
    <property type="evidence" value="ECO:0007669"/>
    <property type="project" value="UniProtKB-ARBA"/>
</dbReference>
<keyword evidence="3" id="KW-0479">Metal-binding</keyword>
<dbReference type="OrthoDB" id="31113at2759"/>
<dbReference type="SUPFAM" id="SSF88723">
    <property type="entry name" value="PIN domain-like"/>
    <property type="match status" value="1"/>
</dbReference>
<dbReference type="GO" id="GO:0008409">
    <property type="term" value="F:5'-3' exonuclease activity"/>
    <property type="evidence" value="ECO:0007669"/>
    <property type="project" value="TreeGrafter"/>
</dbReference>
<keyword evidence="5" id="KW-0378">Hydrolase</keyword>
<dbReference type="PANTHER" id="PTHR11081">
    <property type="entry name" value="FLAP ENDONUCLEASE FAMILY MEMBER"/>
    <property type="match status" value="1"/>
</dbReference>
<dbReference type="STRING" id="1330018.A0A167K0R3"/>
<dbReference type="GO" id="GO:0003677">
    <property type="term" value="F:DNA binding"/>
    <property type="evidence" value="ECO:0007669"/>
    <property type="project" value="InterPro"/>
</dbReference>
<proteinExistence type="predicted"/>
<evidence type="ECO:0000313" key="11">
    <source>
        <dbReference type="Proteomes" id="UP000076738"/>
    </source>
</evidence>
<dbReference type="GO" id="GO:0005634">
    <property type="term" value="C:nucleus"/>
    <property type="evidence" value="ECO:0007669"/>
    <property type="project" value="TreeGrafter"/>
</dbReference>
<sequence>MGVLGFTPFLQKACPDVIKRIPTRLRALTGKKIAIDGNLITQRLHFGATSHAHRHVVGWFKVINDLRANGVGVITVWDGKERSSAKAREQARRQAMRLLQLARGTHELGRLRRLQRLTAAVKRFQQLRPHERLQVSHAVRLAVGADAEAQLLGLADVMEKVQHSKPVEVEYKVAPTAARNEEQADRALQKELLVQLYPPEEREALASFLDDFDPEDVSVVSAVDSAYEAALEAIADGPEPEEVQVDEVIADLPMEEAASYYLEERPNTSSPYVLGEERVENGAEKTVARDGAELSTSRLREEAEARVAAADLLVHFPETAQTLGPEISSILTQRSDLIASAPPAAPSSPLEPPTLLEAADRAHATSVISLLPISPAAAAVANELTELYRDFQRTTLMQKPRLLPTTAAEPGPEPEPLLPSRYQAKLTEDEQLFWKRLIAEVAESAVDEDHKPPEEGEEVAVEGLLNRSGHMVSSYEKRNRLPTAETYAEARRLLIAMGVPCIEAEYPFEAEALAASLVIHGYADFVGSEDTDVLVYEAPLLRNLTNSNMPLALISGTEVRSALHLTRDSFVDFALLLGTDFTQRVKNLGPHTAIKLIRAYGSIEKVLESQTKYAPETLAVYMEQIEVARLVFSTLPPLPDISVVQPMEYNEVEVRAILKEYKIHAADLADEAFDSGGGEASLGGNYFGDDPIDPHGETRGWQSAAL</sequence>
<evidence type="ECO:0000256" key="3">
    <source>
        <dbReference type="ARBA" id="ARBA00022723"/>
    </source>
</evidence>
<comment type="cofactor">
    <cofactor evidence="1">
        <name>Mg(2+)</name>
        <dbReference type="ChEBI" id="CHEBI:18420"/>
    </cofactor>
</comment>
<dbReference type="SMART" id="SM00484">
    <property type="entry name" value="XPGI"/>
    <property type="match status" value="1"/>
</dbReference>
<dbReference type="GO" id="GO:0046872">
    <property type="term" value="F:metal ion binding"/>
    <property type="evidence" value="ECO:0007669"/>
    <property type="project" value="UniProtKB-KW"/>
</dbReference>
<keyword evidence="4" id="KW-0255">Endonuclease</keyword>
<evidence type="ECO:0000313" key="10">
    <source>
        <dbReference type="EMBL" id="KZO94129.1"/>
    </source>
</evidence>
<dbReference type="Gene3D" id="3.40.50.1010">
    <property type="entry name" value="5'-nuclease"/>
    <property type="match status" value="2"/>
</dbReference>
<dbReference type="SMART" id="SM00485">
    <property type="entry name" value="XPGN"/>
    <property type="match status" value="1"/>
</dbReference>
<evidence type="ECO:0000256" key="2">
    <source>
        <dbReference type="ARBA" id="ARBA00022722"/>
    </source>
</evidence>
<feature type="domain" description="XPG-I" evidence="8">
    <location>
        <begin position="495"/>
        <end position="565"/>
    </location>
</feature>
<dbReference type="EMBL" id="KV417296">
    <property type="protein sequence ID" value="KZO94129.1"/>
    <property type="molecule type" value="Genomic_DNA"/>
</dbReference>
<dbReference type="InterPro" id="IPR029060">
    <property type="entry name" value="PIN-like_dom_sf"/>
</dbReference>
<keyword evidence="6" id="KW-0460">Magnesium</keyword>
<protein>
    <submittedName>
        <fullName evidence="10">PIN domain-like protein</fullName>
    </submittedName>
</protein>
<evidence type="ECO:0000259" key="9">
    <source>
        <dbReference type="SMART" id="SM00485"/>
    </source>
</evidence>
<dbReference type="PANTHER" id="PTHR11081:SF9">
    <property type="entry name" value="FLAP ENDONUCLEASE 1"/>
    <property type="match status" value="1"/>
</dbReference>